<gene>
    <name evidence="3" type="ORF">CTheo_4252</name>
</gene>
<dbReference type="EMBL" id="SSOP01000069">
    <property type="protein sequence ID" value="KAB5592322.1"/>
    <property type="molecule type" value="Genomic_DNA"/>
</dbReference>
<keyword evidence="1" id="KW-0472">Membrane</keyword>
<feature type="transmembrane region" description="Helical" evidence="1">
    <location>
        <begin position="331"/>
        <end position="349"/>
    </location>
</feature>
<feature type="transmembrane region" description="Helical" evidence="1">
    <location>
        <begin position="289"/>
        <end position="311"/>
    </location>
</feature>
<feature type="transmembrane region" description="Helical" evidence="1">
    <location>
        <begin position="202"/>
        <end position="220"/>
    </location>
</feature>
<accession>A0A5N5QKQ2</accession>
<dbReference type="InterPro" id="IPR045340">
    <property type="entry name" value="DUF6533"/>
</dbReference>
<reference evidence="3 4" key="1">
    <citation type="journal article" date="2019" name="Fungal Biol. Biotechnol.">
        <title>Draft genome sequence of fastidious pathogen Ceratobasidium theobromae, which causes vascular-streak dieback in Theobroma cacao.</title>
        <authorList>
            <person name="Ali S.S."/>
            <person name="Asman A."/>
            <person name="Shao J."/>
            <person name="Firmansyah A.P."/>
            <person name="Susilo A.W."/>
            <person name="Rosmana A."/>
            <person name="McMahon P."/>
            <person name="Junaid M."/>
            <person name="Guest D."/>
            <person name="Kheng T.Y."/>
            <person name="Meinhardt L.W."/>
            <person name="Bailey B.A."/>
        </authorList>
    </citation>
    <scope>NUCLEOTIDE SEQUENCE [LARGE SCALE GENOMIC DNA]</scope>
    <source>
        <strain evidence="3 4">CT2</strain>
    </source>
</reference>
<name>A0A5N5QKQ2_9AGAM</name>
<dbReference type="InterPro" id="IPR028110">
    <property type="entry name" value="TMEM254"/>
</dbReference>
<evidence type="ECO:0000256" key="1">
    <source>
        <dbReference type="SAM" id="Phobius"/>
    </source>
</evidence>
<dbReference type="Pfam" id="PF20151">
    <property type="entry name" value="DUF6533"/>
    <property type="match status" value="1"/>
</dbReference>
<feature type="domain" description="DUF6533" evidence="2">
    <location>
        <begin position="171"/>
        <end position="200"/>
    </location>
</feature>
<keyword evidence="4" id="KW-1185">Reference proteome</keyword>
<comment type="caution">
    <text evidence="3">The sequence shown here is derived from an EMBL/GenBank/DDBJ whole genome shotgun (WGS) entry which is preliminary data.</text>
</comment>
<dbReference type="Pfam" id="PF14934">
    <property type="entry name" value="TMEM254"/>
    <property type="match status" value="1"/>
</dbReference>
<evidence type="ECO:0000313" key="4">
    <source>
        <dbReference type="Proteomes" id="UP000383932"/>
    </source>
</evidence>
<organism evidence="3 4">
    <name type="scientific">Ceratobasidium theobromae</name>
    <dbReference type="NCBI Taxonomy" id="1582974"/>
    <lineage>
        <taxon>Eukaryota</taxon>
        <taxon>Fungi</taxon>
        <taxon>Dikarya</taxon>
        <taxon>Basidiomycota</taxon>
        <taxon>Agaricomycotina</taxon>
        <taxon>Agaricomycetes</taxon>
        <taxon>Cantharellales</taxon>
        <taxon>Ceratobasidiaceae</taxon>
        <taxon>Ceratobasidium</taxon>
    </lineage>
</organism>
<feature type="transmembrane region" description="Helical" evidence="1">
    <location>
        <begin position="241"/>
        <end position="262"/>
    </location>
</feature>
<dbReference type="Proteomes" id="UP000383932">
    <property type="component" value="Unassembled WGS sequence"/>
</dbReference>
<evidence type="ECO:0000313" key="3">
    <source>
        <dbReference type="EMBL" id="KAB5592322.1"/>
    </source>
</evidence>
<feature type="transmembrane region" description="Helical" evidence="1">
    <location>
        <begin position="88"/>
        <end position="108"/>
    </location>
</feature>
<dbReference type="OrthoDB" id="3251775at2759"/>
<dbReference type="AlphaFoldDB" id="A0A5N5QKQ2"/>
<keyword evidence="1" id="KW-0812">Transmembrane</keyword>
<protein>
    <recommendedName>
        <fullName evidence="2">DUF6533 domain-containing protein</fullName>
    </recommendedName>
</protein>
<feature type="transmembrane region" description="Helical" evidence="1">
    <location>
        <begin position="115"/>
        <end position="134"/>
    </location>
</feature>
<keyword evidence="1" id="KW-1133">Transmembrane helix</keyword>
<evidence type="ECO:0000259" key="2">
    <source>
        <dbReference type="Pfam" id="PF20151"/>
    </source>
</evidence>
<sequence>MTLQYAVDGKTQEIRLIIDPPIEVYDEVKPRLIAMREEALEGIGMVRASPPISKNVTYHGYSASQSRVDNSTGATVRAAVGGAPMIKAIWIFVGVVHAAEAVYMAALCKRHKTGVPLGSLWTISVLAFGFPFWMEFRRIVQRERIASIKWLLRRRMDILETAAGDLNATRYLTYAAFTILVCDHISTLPDEIFLIWPAKVDIALVMPYLHALTFAFAIIVRSHQVIVVTTRVYALWGAQRHWFILLAGLWLAHMVADLVVVIKNILQQFPNLGHEPIFNVCRASVQGSWVVWLNGILFNAFMIFLLIWAWLSTPRNAQTPLMALIVRDGCVYFVAIFSAMLFNLLIWRYGRPTQAVLPFFAVWSTTTMAISRLLLSMKDVQGPGDWGQQVKIVIPDLELATIPDRGPVSVVSRFSEDDDSSEMFATHKVRNTVAPKMSHVGRYDE</sequence>
<feature type="transmembrane region" description="Helical" evidence="1">
    <location>
        <begin position="355"/>
        <end position="375"/>
    </location>
</feature>
<proteinExistence type="predicted"/>